<gene>
    <name evidence="3" type="ORF">CARG_00380</name>
</gene>
<proteinExistence type="inferred from homology"/>
<evidence type="ECO:0000313" key="3">
    <source>
        <dbReference type="EMBL" id="AGU14281.1"/>
    </source>
</evidence>
<dbReference type="EMBL" id="CP006365">
    <property type="protein sequence ID" value="AGU14281.1"/>
    <property type="molecule type" value="Genomic_DNA"/>
</dbReference>
<dbReference type="KEGG" id="caz:CARG_00380"/>
<dbReference type="GeneID" id="78248963"/>
<dbReference type="Gene3D" id="1.10.1470.10">
    <property type="entry name" value="YjbJ"/>
    <property type="match status" value="1"/>
</dbReference>
<dbReference type="eggNOG" id="COG3237">
    <property type="taxonomic scope" value="Bacteria"/>
</dbReference>
<dbReference type="InterPro" id="IPR036629">
    <property type="entry name" value="YjbJ_sf"/>
</dbReference>
<evidence type="ECO:0000313" key="4">
    <source>
        <dbReference type="Proteomes" id="UP000016943"/>
    </source>
</evidence>
<dbReference type="OrthoDB" id="4419830at2"/>
<dbReference type="STRING" id="1348662.CARG_00380"/>
<evidence type="ECO:0000256" key="1">
    <source>
        <dbReference type="ARBA" id="ARBA00009129"/>
    </source>
</evidence>
<dbReference type="SUPFAM" id="SSF69047">
    <property type="entry name" value="Hypothetical protein YjbJ"/>
    <property type="match status" value="1"/>
</dbReference>
<sequence>MSGFENKAEEFGGKLKEGVGQAVGNEKLEAEGKSDQVKAELKEKFDEAGERLKESVDKVLGAFKKD</sequence>
<comment type="similarity">
    <text evidence="1">Belongs to the UPF0337 (CsbD) family.</text>
</comment>
<accession>U3GWD1</accession>
<dbReference type="RefSeq" id="WP_020975402.1">
    <property type="nucleotide sequence ID" value="NC_022198.1"/>
</dbReference>
<dbReference type="PATRIC" id="fig|1348662.3.peg.72"/>
<keyword evidence="4" id="KW-1185">Reference proteome</keyword>
<reference evidence="3 4" key="1">
    <citation type="journal article" date="2013" name="Genome Announc.">
        <title>Whole-Genome Sequence of the Clinical Strain Corynebacterium argentoratense DSM 44202, Isolated from a Human Throat Specimen.</title>
        <authorList>
            <person name="Bomholt C."/>
            <person name="Glaub A."/>
            <person name="Gravermann K."/>
            <person name="Albersmeier A."/>
            <person name="Brinkrolf K."/>
            <person name="Ruckert C."/>
            <person name="Tauch A."/>
        </authorList>
    </citation>
    <scope>NUCLEOTIDE SEQUENCE [LARGE SCALE GENOMIC DNA]</scope>
    <source>
        <strain evidence="3">DSM 44202</strain>
    </source>
</reference>
<organism evidence="3 4">
    <name type="scientific">Corynebacterium argentoratense DSM 44202</name>
    <dbReference type="NCBI Taxonomy" id="1348662"/>
    <lineage>
        <taxon>Bacteria</taxon>
        <taxon>Bacillati</taxon>
        <taxon>Actinomycetota</taxon>
        <taxon>Actinomycetes</taxon>
        <taxon>Mycobacteriales</taxon>
        <taxon>Corynebacteriaceae</taxon>
        <taxon>Corynebacterium</taxon>
    </lineage>
</organism>
<evidence type="ECO:0000259" key="2">
    <source>
        <dbReference type="Pfam" id="PF05532"/>
    </source>
</evidence>
<protein>
    <recommendedName>
        <fullName evidence="2">CsbD-like domain-containing protein</fullName>
    </recommendedName>
</protein>
<feature type="domain" description="CsbD-like" evidence="2">
    <location>
        <begin position="4"/>
        <end position="53"/>
    </location>
</feature>
<dbReference type="HOGENOM" id="CLU_135567_1_2_11"/>
<dbReference type="InterPro" id="IPR008462">
    <property type="entry name" value="CsbD"/>
</dbReference>
<name>U3GWD1_9CORY</name>
<dbReference type="AlphaFoldDB" id="U3GWD1"/>
<dbReference type="Pfam" id="PF05532">
    <property type="entry name" value="CsbD"/>
    <property type="match status" value="1"/>
</dbReference>
<dbReference type="Proteomes" id="UP000016943">
    <property type="component" value="Chromosome"/>
</dbReference>